<name>A0ABW9ZWC3_9BACT</name>
<reference evidence="1 2" key="1">
    <citation type="submission" date="2020-01" db="EMBL/GenBank/DDBJ databases">
        <title>Genome analysis.</title>
        <authorList>
            <person name="Wu S."/>
            <person name="Wang G."/>
        </authorList>
    </citation>
    <scope>NUCLEOTIDE SEQUENCE [LARGE SCALE GENOMIC DNA]</scope>
    <source>
        <strain evidence="1 2">SYL130</strain>
    </source>
</reference>
<gene>
    <name evidence="1" type="ORF">GWC95_15990</name>
</gene>
<organism evidence="1 2">
    <name type="scientific">Sediminibacterium roseum</name>
    <dbReference type="NCBI Taxonomy" id="1978412"/>
    <lineage>
        <taxon>Bacteria</taxon>
        <taxon>Pseudomonadati</taxon>
        <taxon>Bacteroidota</taxon>
        <taxon>Chitinophagia</taxon>
        <taxon>Chitinophagales</taxon>
        <taxon>Chitinophagaceae</taxon>
        <taxon>Sediminibacterium</taxon>
    </lineage>
</organism>
<dbReference type="EMBL" id="JAACJS010000015">
    <property type="protein sequence ID" value="NCI51430.1"/>
    <property type="molecule type" value="Genomic_DNA"/>
</dbReference>
<protein>
    <submittedName>
        <fullName evidence="1">Uncharacterized protein</fullName>
    </submittedName>
</protein>
<sequence>MAINKNHESEELDGTKCAIVEKNVLPARVGFLKQLLSLNGYTVVVVGSPPAKTAAPAAAATEPAEPPAEVASAAPETFTVGVTDLMFNPINAIFGRLLKTRDGRVVTLAYWQQHESIAHDEVPYYENR</sequence>
<evidence type="ECO:0000313" key="1">
    <source>
        <dbReference type="EMBL" id="NCI51430.1"/>
    </source>
</evidence>
<keyword evidence="2" id="KW-1185">Reference proteome</keyword>
<proteinExistence type="predicted"/>
<comment type="caution">
    <text evidence="1">The sequence shown here is derived from an EMBL/GenBank/DDBJ whole genome shotgun (WGS) entry which is preliminary data.</text>
</comment>
<dbReference type="RefSeq" id="WP_161819714.1">
    <property type="nucleotide sequence ID" value="NZ_JAACJS010000015.1"/>
</dbReference>
<dbReference type="Proteomes" id="UP000753802">
    <property type="component" value="Unassembled WGS sequence"/>
</dbReference>
<accession>A0ABW9ZWC3</accession>
<evidence type="ECO:0000313" key="2">
    <source>
        <dbReference type="Proteomes" id="UP000753802"/>
    </source>
</evidence>